<feature type="domain" description="Gamma tubulin complex component protein N-terminal" evidence="9">
    <location>
        <begin position="231"/>
        <end position="523"/>
    </location>
</feature>
<comment type="caution">
    <text evidence="10">The sequence shown here is derived from an EMBL/GenBank/DDBJ whole genome shotgun (WGS) entry which is preliminary data.</text>
</comment>
<evidence type="ECO:0000256" key="6">
    <source>
        <dbReference type="SAM" id="MobiDB-lite"/>
    </source>
</evidence>
<dbReference type="Pfam" id="PF14609">
    <property type="entry name" value="GCP5-Mod21_N"/>
    <property type="match status" value="1"/>
</dbReference>
<dbReference type="Pfam" id="PF04130">
    <property type="entry name" value="GCP_C_terminal"/>
    <property type="match status" value="1"/>
</dbReference>
<dbReference type="CDD" id="cd22572">
    <property type="entry name" value="GCP5_NTD"/>
    <property type="match status" value="1"/>
</dbReference>
<keyword evidence="4 5" id="KW-0206">Cytoskeleton</keyword>
<dbReference type="Gene3D" id="1.20.120.1900">
    <property type="entry name" value="Gamma-tubulin complex, C-terminal domain"/>
    <property type="match status" value="1"/>
</dbReference>
<protein>
    <recommendedName>
        <fullName evidence="5">Spindle pole body component</fullName>
    </recommendedName>
</protein>
<evidence type="ECO:0000259" key="7">
    <source>
        <dbReference type="Pfam" id="PF04130"/>
    </source>
</evidence>
<proteinExistence type="inferred from homology"/>
<dbReference type="InterPro" id="IPR041470">
    <property type="entry name" value="GCP_N"/>
</dbReference>
<sequence length="900" mass="102396">MATTGSINGLTEDLIVAVAKTGKDTPRFRGLKRRVEDTLRSPLHGRTDQFAVARQLEGLQEKFQVLNRDDLADALRSRLNELDEQRVSLFPEFLSFLLQLADRPAQLSRVDRIKKSKPEEEENQLSWTDLDASDAAYCDEDIWGNVDYGAGSSDEDEVSSLSSDSHIPRTLTQSSIATEDDYVIPDDICSSGEDEALVVSIEGVQFWRGENASDSNGEEASSRVITELQIIREAIFMLHGLPTSLFWRLDGNVEVDRRFTLSHLSPGALSSVLRSLSSCGTKIDILRRFAITPQTVAYMQTFHRNIEDCLRKFDRFLSDEQSQYLSQSTPVAISLLQLSNDVQRESKLLIPLADLVSSFERNAAGKNIQCLDLLYDLVCMTQAAGDDETFTMLANIFFKCFETYIRPIRRWMETGQPEASEGGFSVLENHEKTDLRTLWHDWYTLDKQSELRKLPKFIQPFADKIFITGKSMVFLKRLNLADNLEPTKKATLSFEDICPCDSSSLCLPFYALLESAFNNVVNENHAFSSSLLRKELDERCGLWISLQVLEHIYLCKDMSMIGPIDAKIFELIDRGKGGWSDRFLLTELAQSAFSTMSIVDPTRLIVRSAKDANKTYSRSVKILNSLSFDYILPWPVANIITKDRISAYQRISTFLMQIRRAKYTIVKQRLQYSHEINQHTEDSGGNPLSYALRHNMLWFLNVLYSHCTDLVISSTTESLRKALSTANDVDAMIAAHRSYMASLEEQCLLSKNLRPLHQATLTILDLCIAFSELHATRSQTHPDPTRTPRKQIQAKPLRAKATPTPRKTRYEYSYGDEDETDSDLDDEELDSEDELHSHRQVSVNGSHYIQRLRDIHNQFNRLVTFMAAGLRGVGRVEGQASWEMLAERLEWRKERQVGQS</sequence>
<evidence type="ECO:0000259" key="9">
    <source>
        <dbReference type="Pfam" id="PF17681"/>
    </source>
</evidence>
<evidence type="ECO:0000313" key="11">
    <source>
        <dbReference type="Proteomes" id="UP001610335"/>
    </source>
</evidence>
<dbReference type="PANTHER" id="PTHR19302:SF33">
    <property type="entry name" value="GAMMA-TUBULIN COMPLEX COMPONENT 5"/>
    <property type="match status" value="1"/>
</dbReference>
<evidence type="ECO:0000256" key="2">
    <source>
        <dbReference type="ARBA" id="ARBA00022490"/>
    </source>
</evidence>
<dbReference type="PANTHER" id="PTHR19302">
    <property type="entry name" value="GAMMA TUBULIN COMPLEX PROTEIN"/>
    <property type="match status" value="1"/>
</dbReference>
<reference evidence="10 11" key="1">
    <citation type="submission" date="2024-07" db="EMBL/GenBank/DDBJ databases">
        <title>Section-level genome sequencing and comparative genomics of Aspergillus sections Usti and Cavernicolus.</title>
        <authorList>
            <consortium name="Lawrence Berkeley National Laboratory"/>
            <person name="Nybo J.L."/>
            <person name="Vesth T.C."/>
            <person name="Theobald S."/>
            <person name="Frisvad J.C."/>
            <person name="Larsen T.O."/>
            <person name="Kjaerboelling I."/>
            <person name="Rothschild-Mancinelli K."/>
            <person name="Lyhne E.K."/>
            <person name="Kogle M.E."/>
            <person name="Barry K."/>
            <person name="Clum A."/>
            <person name="Na H."/>
            <person name="Ledsgaard L."/>
            <person name="Lin J."/>
            <person name="Lipzen A."/>
            <person name="Kuo A."/>
            <person name="Riley R."/>
            <person name="Mondo S."/>
            <person name="LaButti K."/>
            <person name="Haridas S."/>
            <person name="Pangalinan J."/>
            <person name="Salamov A.A."/>
            <person name="Simmons B.A."/>
            <person name="Magnuson J.K."/>
            <person name="Chen J."/>
            <person name="Drula E."/>
            <person name="Henrissat B."/>
            <person name="Wiebenga A."/>
            <person name="Lubbers R.J."/>
            <person name="Gomes A.C."/>
            <person name="Makela M.R."/>
            <person name="Stajich J."/>
            <person name="Grigoriev I.V."/>
            <person name="Mortensen U.H."/>
            <person name="De vries R.P."/>
            <person name="Baker S.E."/>
            <person name="Andersen M.R."/>
        </authorList>
    </citation>
    <scope>NUCLEOTIDE SEQUENCE [LARGE SCALE GENOMIC DNA]</scope>
    <source>
        <strain evidence="10 11">CBS 600.67</strain>
    </source>
</reference>
<evidence type="ECO:0000256" key="1">
    <source>
        <dbReference type="ARBA" id="ARBA00010337"/>
    </source>
</evidence>
<name>A0ABR4HL40_9EURO</name>
<dbReference type="EMBL" id="JBFXLS010000104">
    <property type="protein sequence ID" value="KAL2816196.1"/>
    <property type="molecule type" value="Genomic_DNA"/>
</dbReference>
<dbReference type="Pfam" id="PF17681">
    <property type="entry name" value="GCP_N_terminal"/>
    <property type="match status" value="1"/>
</dbReference>
<feature type="domain" description="Gamma tubulin complex component C-terminal" evidence="7">
    <location>
        <begin position="596"/>
        <end position="891"/>
    </location>
</feature>
<comment type="similarity">
    <text evidence="1 5">Belongs to the TUBGCP family.</text>
</comment>
<dbReference type="InterPro" id="IPR032797">
    <property type="entry name" value="Mod21_N"/>
</dbReference>
<gene>
    <name evidence="10" type="ORF">BDW59DRAFT_175888</name>
</gene>
<keyword evidence="11" id="KW-1185">Reference proteome</keyword>
<organism evidence="10 11">
    <name type="scientific">Aspergillus cavernicola</name>
    <dbReference type="NCBI Taxonomy" id="176166"/>
    <lineage>
        <taxon>Eukaryota</taxon>
        <taxon>Fungi</taxon>
        <taxon>Dikarya</taxon>
        <taxon>Ascomycota</taxon>
        <taxon>Pezizomycotina</taxon>
        <taxon>Eurotiomycetes</taxon>
        <taxon>Eurotiomycetidae</taxon>
        <taxon>Eurotiales</taxon>
        <taxon>Aspergillaceae</taxon>
        <taxon>Aspergillus</taxon>
        <taxon>Aspergillus subgen. Nidulantes</taxon>
    </lineage>
</organism>
<accession>A0ABR4HL40</accession>
<feature type="compositionally biased region" description="Acidic residues" evidence="6">
    <location>
        <begin position="814"/>
        <end position="833"/>
    </location>
</feature>
<comment type="subcellular location">
    <subcellularLocation>
        <location evidence="5">Cytoplasm</location>
        <location evidence="5">Cytoskeleton</location>
        <location evidence="5">Microtubule organizing center</location>
    </subcellularLocation>
</comment>
<evidence type="ECO:0000256" key="3">
    <source>
        <dbReference type="ARBA" id="ARBA00022701"/>
    </source>
</evidence>
<dbReference type="InterPro" id="IPR040457">
    <property type="entry name" value="GCP_C"/>
</dbReference>
<dbReference type="Proteomes" id="UP001610335">
    <property type="component" value="Unassembled WGS sequence"/>
</dbReference>
<dbReference type="InterPro" id="IPR042241">
    <property type="entry name" value="GCP_C_sf"/>
</dbReference>
<dbReference type="InterPro" id="IPR059169">
    <property type="entry name" value="GCP5_N_ext"/>
</dbReference>
<keyword evidence="2 5" id="KW-0963">Cytoplasm</keyword>
<evidence type="ECO:0000313" key="10">
    <source>
        <dbReference type="EMBL" id="KAL2816196.1"/>
    </source>
</evidence>
<feature type="domain" description="Gamma-Tubulin ring complex non-core subunit mod21 N-terminal" evidence="8">
    <location>
        <begin position="65"/>
        <end position="155"/>
    </location>
</feature>
<evidence type="ECO:0000259" key="8">
    <source>
        <dbReference type="Pfam" id="PF14609"/>
    </source>
</evidence>
<feature type="region of interest" description="Disordered" evidence="6">
    <location>
        <begin position="777"/>
        <end position="837"/>
    </location>
</feature>
<evidence type="ECO:0000256" key="4">
    <source>
        <dbReference type="ARBA" id="ARBA00023212"/>
    </source>
</evidence>
<keyword evidence="3 5" id="KW-0493">Microtubule</keyword>
<evidence type="ECO:0000256" key="5">
    <source>
        <dbReference type="RuleBase" id="RU363050"/>
    </source>
</evidence>
<dbReference type="InterPro" id="IPR007259">
    <property type="entry name" value="GCP"/>
</dbReference>